<comment type="caution">
    <text evidence="2">The sequence shown here is derived from an EMBL/GenBank/DDBJ whole genome shotgun (WGS) entry which is preliminary data.</text>
</comment>
<dbReference type="RefSeq" id="WP_161346838.1">
    <property type="nucleotide sequence ID" value="NZ_BMGW01000007.1"/>
</dbReference>
<organism evidence="2 3">
    <name type="scientific">Frigidibacter albus</name>
    <dbReference type="NCBI Taxonomy" id="1465486"/>
    <lineage>
        <taxon>Bacteria</taxon>
        <taxon>Pseudomonadati</taxon>
        <taxon>Pseudomonadota</taxon>
        <taxon>Alphaproteobacteria</taxon>
        <taxon>Rhodobacterales</taxon>
        <taxon>Paracoccaceae</taxon>
        <taxon>Frigidibacter</taxon>
    </lineage>
</organism>
<evidence type="ECO:0000313" key="3">
    <source>
        <dbReference type="Proteomes" id="UP000477083"/>
    </source>
</evidence>
<sequence length="71" mass="7261">MTDPSKEARRKIPLALIACLLAAAVILYACSWKGEGTDAPEVTTEGLAAPDGQAGEGEPTRPAVQDQVPGG</sequence>
<protein>
    <submittedName>
        <fullName evidence="2">Uncharacterized protein</fullName>
    </submittedName>
</protein>
<feature type="region of interest" description="Disordered" evidence="1">
    <location>
        <begin position="38"/>
        <end position="71"/>
    </location>
</feature>
<evidence type="ECO:0000256" key="1">
    <source>
        <dbReference type="SAM" id="MobiDB-lite"/>
    </source>
</evidence>
<dbReference type="Proteomes" id="UP000477083">
    <property type="component" value="Unassembled WGS sequence"/>
</dbReference>
<proteinExistence type="predicted"/>
<dbReference type="AlphaFoldDB" id="A0A6L8VI98"/>
<accession>A0A6L8VI98</accession>
<reference evidence="2 3" key="1">
    <citation type="submission" date="2020-01" db="EMBL/GenBank/DDBJ databases">
        <title>Frigidibacter albus SP32T (=CGMCC 1.13995T).</title>
        <authorList>
            <person name="Liao X."/>
        </authorList>
    </citation>
    <scope>NUCLEOTIDE SEQUENCE [LARGE SCALE GENOMIC DNA]</scope>
    <source>
        <strain evidence="2 3">SP32</strain>
    </source>
</reference>
<gene>
    <name evidence="2" type="ORF">GS660_12150</name>
</gene>
<evidence type="ECO:0000313" key="2">
    <source>
        <dbReference type="EMBL" id="MZQ89844.1"/>
    </source>
</evidence>
<dbReference type="EMBL" id="WWNR01000007">
    <property type="protein sequence ID" value="MZQ89844.1"/>
    <property type="molecule type" value="Genomic_DNA"/>
</dbReference>
<name>A0A6L8VI98_9RHOB</name>
<dbReference type="PROSITE" id="PS51257">
    <property type="entry name" value="PROKAR_LIPOPROTEIN"/>
    <property type="match status" value="1"/>
</dbReference>
<keyword evidence="3" id="KW-1185">Reference proteome</keyword>